<organism evidence="1 2">
    <name type="scientific">Prunus persica</name>
    <name type="common">Peach</name>
    <name type="synonym">Amygdalus persica</name>
    <dbReference type="NCBI Taxonomy" id="3760"/>
    <lineage>
        <taxon>Eukaryota</taxon>
        <taxon>Viridiplantae</taxon>
        <taxon>Streptophyta</taxon>
        <taxon>Embryophyta</taxon>
        <taxon>Tracheophyta</taxon>
        <taxon>Spermatophyta</taxon>
        <taxon>Magnoliopsida</taxon>
        <taxon>eudicotyledons</taxon>
        <taxon>Gunneridae</taxon>
        <taxon>Pentapetalae</taxon>
        <taxon>rosids</taxon>
        <taxon>fabids</taxon>
        <taxon>Rosales</taxon>
        <taxon>Rosaceae</taxon>
        <taxon>Amygdaloideae</taxon>
        <taxon>Amygdaleae</taxon>
        <taxon>Prunus</taxon>
    </lineage>
</organism>
<accession>A0A251QYM8</accession>
<sequence length="49" mass="5636">MYRCEFFVPANTYINVHCVGKMQIHERAVNTQAQSAWNHMGVPKVDPCI</sequence>
<evidence type="ECO:0000313" key="2">
    <source>
        <dbReference type="Proteomes" id="UP000006882"/>
    </source>
</evidence>
<gene>
    <name evidence="1" type="ORF">PRUPE_1G170600</name>
</gene>
<reference evidence="1 2" key="1">
    <citation type="journal article" date="2013" name="Nat. Genet.">
        <title>The high-quality draft genome of peach (Prunus persica) identifies unique patterns of genetic diversity, domestication and genome evolution.</title>
        <authorList>
            <consortium name="International Peach Genome Initiative"/>
            <person name="Verde I."/>
            <person name="Abbott A.G."/>
            <person name="Scalabrin S."/>
            <person name="Jung S."/>
            <person name="Shu S."/>
            <person name="Marroni F."/>
            <person name="Zhebentyayeva T."/>
            <person name="Dettori M.T."/>
            <person name="Grimwood J."/>
            <person name="Cattonaro F."/>
            <person name="Zuccolo A."/>
            <person name="Rossini L."/>
            <person name="Jenkins J."/>
            <person name="Vendramin E."/>
            <person name="Meisel L.A."/>
            <person name="Decroocq V."/>
            <person name="Sosinski B."/>
            <person name="Prochnik S."/>
            <person name="Mitros T."/>
            <person name="Policriti A."/>
            <person name="Cipriani G."/>
            <person name="Dondini L."/>
            <person name="Ficklin S."/>
            <person name="Goodstein D.M."/>
            <person name="Xuan P."/>
            <person name="Del Fabbro C."/>
            <person name="Aramini V."/>
            <person name="Copetti D."/>
            <person name="Gonzalez S."/>
            <person name="Horner D.S."/>
            <person name="Falchi R."/>
            <person name="Lucas S."/>
            <person name="Mica E."/>
            <person name="Maldonado J."/>
            <person name="Lazzari B."/>
            <person name="Bielenberg D."/>
            <person name="Pirona R."/>
            <person name="Miculan M."/>
            <person name="Barakat A."/>
            <person name="Testolin R."/>
            <person name="Stella A."/>
            <person name="Tartarini S."/>
            <person name="Tonutti P."/>
            <person name="Arus P."/>
            <person name="Orellana A."/>
            <person name="Wells C."/>
            <person name="Main D."/>
            <person name="Vizzotto G."/>
            <person name="Silva H."/>
            <person name="Salamini F."/>
            <person name="Schmutz J."/>
            <person name="Morgante M."/>
            <person name="Rokhsar D.S."/>
        </authorList>
    </citation>
    <scope>NUCLEOTIDE SEQUENCE [LARGE SCALE GENOMIC DNA]</scope>
    <source>
        <strain evidence="2">cv. Nemared</strain>
    </source>
</reference>
<name>A0A251QYM8_PRUPE</name>
<evidence type="ECO:0000313" key="1">
    <source>
        <dbReference type="EMBL" id="ONI28942.1"/>
    </source>
</evidence>
<dbReference type="EMBL" id="CM007651">
    <property type="protein sequence ID" value="ONI28942.1"/>
    <property type="molecule type" value="Genomic_DNA"/>
</dbReference>
<keyword evidence="2" id="KW-1185">Reference proteome</keyword>
<proteinExistence type="predicted"/>
<dbReference type="Gramene" id="ONI28942">
    <property type="protein sequence ID" value="ONI28942"/>
    <property type="gene ID" value="PRUPE_1G170600"/>
</dbReference>
<dbReference type="AlphaFoldDB" id="A0A251QYM8"/>
<dbReference type="Proteomes" id="UP000006882">
    <property type="component" value="Chromosome G1"/>
</dbReference>
<protein>
    <submittedName>
        <fullName evidence="1">Uncharacterized protein</fullName>
    </submittedName>
</protein>